<evidence type="ECO:0000313" key="3">
    <source>
        <dbReference type="EnsemblPlants" id="KQJ95121"/>
    </source>
</evidence>
<dbReference type="InParanoid" id="A0A0Q3Q0E9"/>
<reference evidence="3" key="3">
    <citation type="submission" date="2018-08" db="UniProtKB">
        <authorList>
            <consortium name="EnsemblPlants"/>
        </authorList>
    </citation>
    <scope>IDENTIFICATION</scope>
    <source>
        <strain evidence="3">cv. Bd21</strain>
    </source>
</reference>
<sequence length="84" mass="9115">DRERASPSTDPRGVRRRWRPSASGGGGVSRRRRCACGGAGEEAPAAGQSARALMQSGLRSCPESEDVWIKYLRKELTCVNKLKA</sequence>
<reference evidence="2 3" key="1">
    <citation type="journal article" date="2010" name="Nature">
        <title>Genome sequencing and analysis of the model grass Brachypodium distachyon.</title>
        <authorList>
            <consortium name="International Brachypodium Initiative"/>
        </authorList>
    </citation>
    <scope>NUCLEOTIDE SEQUENCE [LARGE SCALE GENOMIC DNA]</scope>
    <source>
        <strain evidence="2 3">Bd21</strain>
    </source>
</reference>
<dbReference type="Gramene" id="KQJ95121">
    <property type="protein sequence ID" value="KQJ95121"/>
    <property type="gene ID" value="BRADI_3g15302v3"/>
</dbReference>
<dbReference type="OrthoDB" id="28112at2759"/>
<protein>
    <submittedName>
        <fullName evidence="2 3">Uncharacterized protein</fullName>
    </submittedName>
</protein>
<dbReference type="EnsemblPlants" id="KQJ95121">
    <property type="protein sequence ID" value="KQJ95121"/>
    <property type="gene ID" value="BRADI_3g15302v3"/>
</dbReference>
<keyword evidence="4" id="KW-1185">Reference proteome</keyword>
<feature type="non-terminal residue" evidence="2">
    <location>
        <position position="1"/>
    </location>
</feature>
<organism evidence="2">
    <name type="scientific">Brachypodium distachyon</name>
    <name type="common">Purple false brome</name>
    <name type="synonym">Trachynia distachya</name>
    <dbReference type="NCBI Taxonomy" id="15368"/>
    <lineage>
        <taxon>Eukaryota</taxon>
        <taxon>Viridiplantae</taxon>
        <taxon>Streptophyta</taxon>
        <taxon>Embryophyta</taxon>
        <taxon>Tracheophyta</taxon>
        <taxon>Spermatophyta</taxon>
        <taxon>Magnoliopsida</taxon>
        <taxon>Liliopsida</taxon>
        <taxon>Poales</taxon>
        <taxon>Poaceae</taxon>
        <taxon>BOP clade</taxon>
        <taxon>Pooideae</taxon>
        <taxon>Stipodae</taxon>
        <taxon>Brachypodieae</taxon>
        <taxon>Brachypodium</taxon>
    </lineage>
</organism>
<dbReference type="STRING" id="15368.A0A0Q3Q0E9"/>
<dbReference type="AlphaFoldDB" id="A0A0Q3Q0E9"/>
<proteinExistence type="predicted"/>
<dbReference type="EMBL" id="CM000882">
    <property type="protein sequence ID" value="KQJ95121.1"/>
    <property type="molecule type" value="Genomic_DNA"/>
</dbReference>
<evidence type="ECO:0000256" key="1">
    <source>
        <dbReference type="SAM" id="MobiDB-lite"/>
    </source>
</evidence>
<evidence type="ECO:0000313" key="4">
    <source>
        <dbReference type="Proteomes" id="UP000008810"/>
    </source>
</evidence>
<feature type="region of interest" description="Disordered" evidence="1">
    <location>
        <begin position="1"/>
        <end position="47"/>
    </location>
</feature>
<accession>A0A0Q3Q0E9</accession>
<reference evidence="2" key="2">
    <citation type="submission" date="2017-06" db="EMBL/GenBank/DDBJ databases">
        <title>WGS assembly of Brachypodium distachyon.</title>
        <authorList>
            <consortium name="The International Brachypodium Initiative"/>
            <person name="Lucas S."/>
            <person name="Harmon-Smith M."/>
            <person name="Lail K."/>
            <person name="Tice H."/>
            <person name="Grimwood J."/>
            <person name="Bruce D."/>
            <person name="Barry K."/>
            <person name="Shu S."/>
            <person name="Lindquist E."/>
            <person name="Wang M."/>
            <person name="Pitluck S."/>
            <person name="Vogel J.P."/>
            <person name="Garvin D.F."/>
            <person name="Mockler T.C."/>
            <person name="Schmutz J."/>
            <person name="Rokhsar D."/>
            <person name="Bevan M.W."/>
        </authorList>
    </citation>
    <scope>NUCLEOTIDE SEQUENCE</scope>
    <source>
        <strain evidence="2">Bd21</strain>
    </source>
</reference>
<evidence type="ECO:0000313" key="2">
    <source>
        <dbReference type="EMBL" id="KQJ95121.1"/>
    </source>
</evidence>
<gene>
    <name evidence="2" type="ORF">BRADI_3g15302v3</name>
</gene>
<dbReference type="Proteomes" id="UP000008810">
    <property type="component" value="Chromosome 3"/>
</dbReference>
<name>A0A0Q3Q0E9_BRADI</name>